<dbReference type="SMART" id="SM00226">
    <property type="entry name" value="LMWPc"/>
    <property type="match status" value="1"/>
</dbReference>
<evidence type="ECO:0000313" key="8">
    <source>
        <dbReference type="Proteomes" id="UP000215433"/>
    </source>
</evidence>
<keyword evidence="8" id="KW-1185">Reference proteome</keyword>
<dbReference type="InterPro" id="IPR023485">
    <property type="entry name" value="Ptyr_pPase"/>
</dbReference>
<feature type="active site" description="Nucleophile" evidence="4">
    <location>
        <position position="13"/>
    </location>
</feature>
<keyword evidence="3" id="KW-0904">Protein phosphatase</keyword>
<organism evidence="7 8">
    <name type="scientific">Bifidobacterium vansinderenii</name>
    <dbReference type="NCBI Taxonomy" id="1984871"/>
    <lineage>
        <taxon>Bacteria</taxon>
        <taxon>Bacillati</taxon>
        <taxon>Actinomycetota</taxon>
        <taxon>Actinomycetes</taxon>
        <taxon>Bifidobacteriales</taxon>
        <taxon>Bifidobacteriaceae</taxon>
        <taxon>Bifidobacterium</taxon>
    </lineage>
</organism>
<dbReference type="InterPro" id="IPR017867">
    <property type="entry name" value="Tyr_phospatase_low_mol_wt"/>
</dbReference>
<dbReference type="InterPro" id="IPR050438">
    <property type="entry name" value="LMW_PTPase"/>
</dbReference>
<evidence type="ECO:0000256" key="4">
    <source>
        <dbReference type="PIRSR" id="PIRSR617867-1"/>
    </source>
</evidence>
<comment type="similarity">
    <text evidence="1">Belongs to the low molecular weight phosphotyrosine protein phosphatase family.</text>
</comment>
<dbReference type="InterPro" id="IPR036196">
    <property type="entry name" value="Ptyr_pPase_sf"/>
</dbReference>
<reference evidence="7 8" key="1">
    <citation type="submission" date="2017-05" db="EMBL/GenBank/DDBJ databases">
        <title>Bifidobacterium vansinderenii sp. nov.</title>
        <authorList>
            <person name="Lugli G.A."/>
            <person name="Duranti S."/>
            <person name="Mangifesta M."/>
        </authorList>
    </citation>
    <scope>NUCLEOTIDE SEQUENCE [LARGE SCALE GENOMIC DNA]</scope>
    <source>
        <strain evidence="7 8">Tam10B</strain>
    </source>
</reference>
<keyword evidence="2" id="KW-0378">Hydrolase</keyword>
<dbReference type="Proteomes" id="UP000215433">
    <property type="component" value="Unassembled WGS sequence"/>
</dbReference>
<evidence type="ECO:0000256" key="2">
    <source>
        <dbReference type="ARBA" id="ARBA00022801"/>
    </source>
</evidence>
<feature type="region of interest" description="Disordered" evidence="5">
    <location>
        <begin position="245"/>
        <end position="264"/>
    </location>
</feature>
<proteinExistence type="inferred from homology"/>
<dbReference type="PANTHER" id="PTHR11717:SF31">
    <property type="entry name" value="LOW MOLECULAR WEIGHT PROTEIN-TYROSINE-PHOSPHATASE ETP-RELATED"/>
    <property type="match status" value="1"/>
</dbReference>
<dbReference type="Pfam" id="PF01451">
    <property type="entry name" value="LMWPc"/>
    <property type="match status" value="1"/>
</dbReference>
<name>A0A229W0J9_9BIFI</name>
<gene>
    <name evidence="7" type="ORF">Tam10B_0578</name>
</gene>
<protein>
    <submittedName>
        <fullName evidence="7">Protein-tyrosine-phosphatase</fullName>
    </submittedName>
</protein>
<feature type="domain" description="Phosphotyrosine protein phosphatase I" evidence="6">
    <location>
        <begin position="1"/>
        <end position="177"/>
    </location>
</feature>
<accession>A0A229W0J9</accession>
<dbReference type="SUPFAM" id="SSF52788">
    <property type="entry name" value="Phosphotyrosine protein phosphatases I"/>
    <property type="match status" value="1"/>
</dbReference>
<evidence type="ECO:0000256" key="1">
    <source>
        <dbReference type="ARBA" id="ARBA00011063"/>
    </source>
</evidence>
<dbReference type="Gene3D" id="3.40.50.2300">
    <property type="match status" value="1"/>
</dbReference>
<dbReference type="AlphaFoldDB" id="A0A229W0J9"/>
<dbReference type="GO" id="GO:0004725">
    <property type="term" value="F:protein tyrosine phosphatase activity"/>
    <property type="evidence" value="ECO:0007669"/>
    <property type="project" value="InterPro"/>
</dbReference>
<evidence type="ECO:0000256" key="5">
    <source>
        <dbReference type="SAM" id="MobiDB-lite"/>
    </source>
</evidence>
<comment type="caution">
    <text evidence="7">The sequence shown here is derived from an EMBL/GenBank/DDBJ whole genome shotgun (WGS) entry which is preliminary data.</text>
</comment>
<feature type="active site" description="Nucleophile" evidence="4">
    <location>
        <position position="7"/>
    </location>
</feature>
<dbReference type="OrthoDB" id="9784339at2"/>
<evidence type="ECO:0000259" key="6">
    <source>
        <dbReference type="SMART" id="SM00226"/>
    </source>
</evidence>
<dbReference type="PANTHER" id="PTHR11717">
    <property type="entry name" value="LOW MOLECULAR WEIGHT PROTEIN TYROSINE PHOSPHATASE"/>
    <property type="match status" value="1"/>
</dbReference>
<sequence>MHIMFVCTGNVCRSPMGELMMKRYLAGSSITVSSAGVKGLKDRPIHQSSGKLMASVGIDSSAFRSRMLTAEMAQDADLILCFEKEQRRDIVSLAPMAVNYTFLVTDFANMCLYSAQQKLVKGRTLEERLRSVINAASFIRPMIPAPRDVDDPMGKSFDVFCRAAEQTNKAIWIILDSMRKHYTDAVTNASAGPRKDSVRKAGAAKADAVEADAATTAIVVTAGNAADHSGEATVVLPPVQGALAKSGNSGSTIGADHGKVTATK</sequence>
<dbReference type="EMBL" id="NEWD01000005">
    <property type="protein sequence ID" value="OXN01180.1"/>
    <property type="molecule type" value="Genomic_DNA"/>
</dbReference>
<dbReference type="PRINTS" id="PR00719">
    <property type="entry name" value="LMWPTPASE"/>
</dbReference>
<evidence type="ECO:0000313" key="7">
    <source>
        <dbReference type="EMBL" id="OXN01180.1"/>
    </source>
</evidence>
<evidence type="ECO:0000256" key="3">
    <source>
        <dbReference type="ARBA" id="ARBA00022912"/>
    </source>
</evidence>